<name>A0ACB8XXG0_9ASTR</name>
<protein>
    <submittedName>
        <fullName evidence="1">Uncharacterized protein</fullName>
    </submittedName>
</protein>
<gene>
    <name evidence="1" type="ORF">L1987_85737</name>
</gene>
<dbReference type="EMBL" id="CM042046">
    <property type="protein sequence ID" value="KAI3676137.1"/>
    <property type="molecule type" value="Genomic_DNA"/>
</dbReference>
<accession>A0ACB8XXG0</accession>
<keyword evidence="2" id="KW-1185">Reference proteome</keyword>
<evidence type="ECO:0000313" key="1">
    <source>
        <dbReference type="EMBL" id="KAI3676137.1"/>
    </source>
</evidence>
<sequence>MSGPECCTNPPVMNSSFGNGSVEEIGGLKSYSTGDRSSNHGILVGSDAFGYEGVMLRKLADKISSLGYLVVVPDFFFGDCIYITSPPEVRADWLINHSPEKGCENAWKIIGELKRKGVYAVGAAGFCWGGMMVAKLAKYNEIKAAVILYPCRFTDNDVNGLFLLDVVESYVKIFLGVGHGWASRYSENDESAVRSAEEAHYDMLN</sequence>
<organism evidence="1 2">
    <name type="scientific">Smallanthus sonchifolius</name>
    <dbReference type="NCBI Taxonomy" id="185202"/>
    <lineage>
        <taxon>Eukaryota</taxon>
        <taxon>Viridiplantae</taxon>
        <taxon>Streptophyta</taxon>
        <taxon>Embryophyta</taxon>
        <taxon>Tracheophyta</taxon>
        <taxon>Spermatophyta</taxon>
        <taxon>Magnoliopsida</taxon>
        <taxon>eudicotyledons</taxon>
        <taxon>Gunneridae</taxon>
        <taxon>Pentapetalae</taxon>
        <taxon>asterids</taxon>
        <taxon>campanulids</taxon>
        <taxon>Asterales</taxon>
        <taxon>Asteraceae</taxon>
        <taxon>Asteroideae</taxon>
        <taxon>Heliantheae alliance</taxon>
        <taxon>Millerieae</taxon>
        <taxon>Smallanthus</taxon>
    </lineage>
</organism>
<reference evidence="1 2" key="2">
    <citation type="journal article" date="2022" name="Mol. Ecol. Resour.">
        <title>The genomes of chicory, endive, great burdock and yacon provide insights into Asteraceae paleo-polyploidization history and plant inulin production.</title>
        <authorList>
            <person name="Fan W."/>
            <person name="Wang S."/>
            <person name="Wang H."/>
            <person name="Wang A."/>
            <person name="Jiang F."/>
            <person name="Liu H."/>
            <person name="Zhao H."/>
            <person name="Xu D."/>
            <person name="Zhang Y."/>
        </authorList>
    </citation>
    <scope>NUCLEOTIDE SEQUENCE [LARGE SCALE GENOMIC DNA]</scope>
    <source>
        <strain evidence="2">cv. Yunnan</strain>
        <tissue evidence="1">Leaves</tissue>
    </source>
</reference>
<reference evidence="2" key="1">
    <citation type="journal article" date="2022" name="Mol. Ecol. Resour.">
        <title>The genomes of chicory, endive, great burdock and yacon provide insights into Asteraceae palaeo-polyploidization history and plant inulin production.</title>
        <authorList>
            <person name="Fan W."/>
            <person name="Wang S."/>
            <person name="Wang H."/>
            <person name="Wang A."/>
            <person name="Jiang F."/>
            <person name="Liu H."/>
            <person name="Zhao H."/>
            <person name="Xu D."/>
            <person name="Zhang Y."/>
        </authorList>
    </citation>
    <scope>NUCLEOTIDE SEQUENCE [LARGE SCALE GENOMIC DNA]</scope>
    <source>
        <strain evidence="2">cv. Yunnan</strain>
    </source>
</reference>
<proteinExistence type="predicted"/>
<evidence type="ECO:0000313" key="2">
    <source>
        <dbReference type="Proteomes" id="UP001056120"/>
    </source>
</evidence>
<comment type="caution">
    <text evidence="1">The sequence shown here is derived from an EMBL/GenBank/DDBJ whole genome shotgun (WGS) entry which is preliminary data.</text>
</comment>
<dbReference type="Proteomes" id="UP001056120">
    <property type="component" value="Linkage Group LG29"/>
</dbReference>